<proteinExistence type="predicted"/>
<dbReference type="KEGG" id="ahal:FTX54_012340"/>
<keyword evidence="2" id="KW-0966">Cell projection</keyword>
<keyword evidence="1" id="KW-0812">Transmembrane</keyword>
<gene>
    <name evidence="2" type="ORF">FTX54_012340</name>
</gene>
<organism evidence="2 3">
    <name type="scientific">Alkalicoccus halolimnae</name>
    <dbReference type="NCBI Taxonomy" id="1667239"/>
    <lineage>
        <taxon>Bacteria</taxon>
        <taxon>Bacillati</taxon>
        <taxon>Bacillota</taxon>
        <taxon>Bacilli</taxon>
        <taxon>Bacillales</taxon>
        <taxon>Bacillaceae</taxon>
        <taxon>Alkalicoccus</taxon>
    </lineage>
</organism>
<sequence length="97" mass="10626">MKFLLFLGIIVAVILVLSNLGPMILFAVGAWLLYVSYKQFVKAESTAAKVIWAVIGVIVLSLTLANVTAIIGVLALYFLYVLYRSYKSENPKGAKLT</sequence>
<evidence type="ECO:0000313" key="3">
    <source>
        <dbReference type="Proteomes" id="UP000321816"/>
    </source>
</evidence>
<name>A0A5C7F8B8_9BACI</name>
<dbReference type="OrthoDB" id="2971941at2"/>
<accession>A0A5C7F8B8</accession>
<keyword evidence="1" id="KW-0472">Membrane</keyword>
<keyword evidence="1" id="KW-1133">Transmembrane helix</keyword>
<dbReference type="RefSeq" id="WP_147803489.1">
    <property type="nucleotide sequence ID" value="NZ_CP144914.1"/>
</dbReference>
<dbReference type="AlphaFoldDB" id="A0A5C7F8B8"/>
<feature type="transmembrane region" description="Helical" evidence="1">
    <location>
        <begin position="51"/>
        <end position="83"/>
    </location>
</feature>
<keyword evidence="3" id="KW-1185">Reference proteome</keyword>
<dbReference type="EMBL" id="CP144914">
    <property type="protein sequence ID" value="WWD79202.1"/>
    <property type="molecule type" value="Genomic_DNA"/>
</dbReference>
<evidence type="ECO:0000256" key="1">
    <source>
        <dbReference type="SAM" id="Phobius"/>
    </source>
</evidence>
<dbReference type="Proteomes" id="UP000321816">
    <property type="component" value="Chromosome"/>
</dbReference>
<reference evidence="2 3" key="1">
    <citation type="submission" date="2024-01" db="EMBL/GenBank/DDBJ databases">
        <title>Complete Genome Sequence of Alkalicoccus halolimnae BZ-SZ-XJ29T, a Moderately Halophilic Bacterium Isolated from a Salt Lake.</title>
        <authorList>
            <person name="Zhao B."/>
        </authorList>
    </citation>
    <scope>NUCLEOTIDE SEQUENCE [LARGE SCALE GENOMIC DNA]</scope>
    <source>
        <strain evidence="2 3">BZ-SZ-XJ29</strain>
    </source>
</reference>
<keyword evidence="2" id="KW-0969">Cilium</keyword>
<evidence type="ECO:0000313" key="2">
    <source>
        <dbReference type="EMBL" id="WWD79202.1"/>
    </source>
</evidence>
<protein>
    <submittedName>
        <fullName evidence="2">Flagellar basal body rod protein</fullName>
    </submittedName>
</protein>
<keyword evidence="2" id="KW-0282">Flagellum</keyword>